<dbReference type="EMBL" id="KN838605">
    <property type="protein sequence ID" value="KIK01531.1"/>
    <property type="molecule type" value="Genomic_DNA"/>
</dbReference>
<dbReference type="AlphaFoldDB" id="A0A0C9X980"/>
<feature type="compositionally biased region" description="Basic residues" evidence="1">
    <location>
        <begin position="17"/>
        <end position="27"/>
    </location>
</feature>
<feature type="region of interest" description="Disordered" evidence="1">
    <location>
        <begin position="1"/>
        <end position="33"/>
    </location>
</feature>
<reference evidence="2 3" key="1">
    <citation type="submission" date="2014-04" db="EMBL/GenBank/DDBJ databases">
        <authorList>
            <consortium name="DOE Joint Genome Institute"/>
            <person name="Kuo A."/>
            <person name="Kohler A."/>
            <person name="Nagy L.G."/>
            <person name="Floudas D."/>
            <person name="Copeland A."/>
            <person name="Barry K.W."/>
            <person name="Cichocki N."/>
            <person name="Veneault-Fourrey C."/>
            <person name="LaButti K."/>
            <person name="Lindquist E.A."/>
            <person name="Lipzen A."/>
            <person name="Lundell T."/>
            <person name="Morin E."/>
            <person name="Murat C."/>
            <person name="Sun H."/>
            <person name="Tunlid A."/>
            <person name="Henrissat B."/>
            <person name="Grigoriev I.V."/>
            <person name="Hibbett D.S."/>
            <person name="Martin F."/>
            <person name="Nordberg H.P."/>
            <person name="Cantor M.N."/>
            <person name="Hua S.X."/>
        </authorList>
    </citation>
    <scope>NUCLEOTIDE SEQUENCE [LARGE SCALE GENOMIC DNA]</scope>
    <source>
        <strain evidence="2 3">LaAM-08-1</strain>
    </source>
</reference>
<accession>A0A0C9X980</accession>
<protein>
    <submittedName>
        <fullName evidence="2">Uncharacterized protein</fullName>
    </submittedName>
</protein>
<dbReference type="Proteomes" id="UP000054477">
    <property type="component" value="Unassembled WGS sequence"/>
</dbReference>
<keyword evidence="3" id="KW-1185">Reference proteome</keyword>
<organism evidence="2 3">
    <name type="scientific">Laccaria amethystina LaAM-08-1</name>
    <dbReference type="NCBI Taxonomy" id="1095629"/>
    <lineage>
        <taxon>Eukaryota</taxon>
        <taxon>Fungi</taxon>
        <taxon>Dikarya</taxon>
        <taxon>Basidiomycota</taxon>
        <taxon>Agaricomycotina</taxon>
        <taxon>Agaricomycetes</taxon>
        <taxon>Agaricomycetidae</taxon>
        <taxon>Agaricales</taxon>
        <taxon>Agaricineae</taxon>
        <taxon>Hydnangiaceae</taxon>
        <taxon>Laccaria</taxon>
    </lineage>
</organism>
<evidence type="ECO:0000313" key="3">
    <source>
        <dbReference type="Proteomes" id="UP000054477"/>
    </source>
</evidence>
<evidence type="ECO:0000256" key="1">
    <source>
        <dbReference type="SAM" id="MobiDB-lite"/>
    </source>
</evidence>
<sequence length="54" mass="6313">MKRWLTKGTKGTSRLSEKRRQRKCWRRPRGDSGVYDRRDRAEVGLGKGELLSHG</sequence>
<reference evidence="3" key="2">
    <citation type="submission" date="2015-01" db="EMBL/GenBank/DDBJ databases">
        <title>Evolutionary Origins and Diversification of the Mycorrhizal Mutualists.</title>
        <authorList>
            <consortium name="DOE Joint Genome Institute"/>
            <consortium name="Mycorrhizal Genomics Consortium"/>
            <person name="Kohler A."/>
            <person name="Kuo A."/>
            <person name="Nagy L.G."/>
            <person name="Floudas D."/>
            <person name="Copeland A."/>
            <person name="Barry K.W."/>
            <person name="Cichocki N."/>
            <person name="Veneault-Fourrey C."/>
            <person name="LaButti K."/>
            <person name="Lindquist E.A."/>
            <person name="Lipzen A."/>
            <person name="Lundell T."/>
            <person name="Morin E."/>
            <person name="Murat C."/>
            <person name="Riley R."/>
            <person name="Ohm R."/>
            <person name="Sun H."/>
            <person name="Tunlid A."/>
            <person name="Henrissat B."/>
            <person name="Grigoriev I.V."/>
            <person name="Hibbett D.S."/>
            <person name="Martin F."/>
        </authorList>
    </citation>
    <scope>NUCLEOTIDE SEQUENCE [LARGE SCALE GENOMIC DNA]</scope>
    <source>
        <strain evidence="3">LaAM-08-1</strain>
    </source>
</reference>
<dbReference type="HOGENOM" id="CLU_3050699_0_0_1"/>
<proteinExistence type="predicted"/>
<evidence type="ECO:0000313" key="2">
    <source>
        <dbReference type="EMBL" id="KIK01531.1"/>
    </source>
</evidence>
<gene>
    <name evidence="2" type="ORF">K443DRAFT_661725</name>
</gene>
<name>A0A0C9X980_9AGAR</name>